<comment type="cofactor">
    <cofactor evidence="1">
        <name>[4Fe-4S] cluster</name>
        <dbReference type="ChEBI" id="CHEBI:49883"/>
    </cofactor>
</comment>
<evidence type="ECO:0000256" key="3">
    <source>
        <dbReference type="ARBA" id="ARBA00022723"/>
    </source>
</evidence>
<evidence type="ECO:0000256" key="2">
    <source>
        <dbReference type="ARBA" id="ARBA00022691"/>
    </source>
</evidence>
<protein>
    <submittedName>
        <fullName evidence="7">Radical SAM protein</fullName>
    </submittedName>
</protein>
<evidence type="ECO:0000256" key="1">
    <source>
        <dbReference type="ARBA" id="ARBA00001966"/>
    </source>
</evidence>
<evidence type="ECO:0000313" key="7">
    <source>
        <dbReference type="EMBL" id="TLX44231.1"/>
    </source>
</evidence>
<dbReference type="PROSITE" id="PS51918">
    <property type="entry name" value="RADICAL_SAM"/>
    <property type="match status" value="1"/>
</dbReference>
<keyword evidence="4" id="KW-0408">Iron</keyword>
<dbReference type="GO" id="GO:0051536">
    <property type="term" value="F:iron-sulfur cluster binding"/>
    <property type="evidence" value="ECO:0007669"/>
    <property type="project" value="UniProtKB-KW"/>
</dbReference>
<feature type="domain" description="Radical SAM core" evidence="6">
    <location>
        <begin position="22"/>
        <end position="249"/>
    </location>
</feature>
<dbReference type="GO" id="GO:0046872">
    <property type="term" value="F:metal ion binding"/>
    <property type="evidence" value="ECO:0007669"/>
    <property type="project" value="UniProtKB-KW"/>
</dbReference>
<keyword evidence="3" id="KW-0479">Metal-binding</keyword>
<dbReference type="Proteomes" id="UP000305131">
    <property type="component" value="Unassembled WGS sequence"/>
</dbReference>
<evidence type="ECO:0000256" key="4">
    <source>
        <dbReference type="ARBA" id="ARBA00023004"/>
    </source>
</evidence>
<name>A0A6C1KK93_XANAU</name>
<sequence>MRGSLSGAPGATSPSPAGSSRLLPPRFLFLEVNKRCNLKCKHCDFWQRTDDDRANYLSVAGRSQLIAEFSQINPKGNVVICGGEPMLDLEDYFTLAKACRSNGLNALSVVNGTRIREDKLAERMILEGPHEISISLNSPFPAQHDETRGVPGAFDKAVRALRLLVAARKRLNAQDKTRIYVMGLIFGDNYRSIDAFYDLVLNDIGADKLKLNFLQPSFGQAGEQDPFFAAQTQVDPDEIVAILNHCDAKYGLGYNPLWVAQVGMYFRSLTGASDLGRGWHSKTATQEHICNSYDRNIMVNHYGVARLCFSGQFPGKTLQRSGDLKRFWLGSDNIRKLMRSCNQFCGISHSVKRESSTLDGRQKMLDHQADAAPMRPDLGIAGDLTWKIMAGMQAVARFTERPLP</sequence>
<dbReference type="SFLD" id="SFLDS00029">
    <property type="entry name" value="Radical_SAM"/>
    <property type="match status" value="1"/>
</dbReference>
<dbReference type="InterPro" id="IPR058240">
    <property type="entry name" value="rSAM_sf"/>
</dbReference>
<dbReference type="SUPFAM" id="SSF102114">
    <property type="entry name" value="Radical SAM enzymes"/>
    <property type="match status" value="1"/>
</dbReference>
<proteinExistence type="predicted"/>
<keyword evidence="2" id="KW-0949">S-adenosyl-L-methionine</keyword>
<dbReference type="Pfam" id="PF04055">
    <property type="entry name" value="Radical_SAM"/>
    <property type="match status" value="1"/>
</dbReference>
<gene>
    <name evidence="7" type="ORF">FBQ73_04360</name>
</gene>
<dbReference type="EMBL" id="VAUP01000012">
    <property type="protein sequence ID" value="TLX44231.1"/>
    <property type="molecule type" value="Genomic_DNA"/>
</dbReference>
<dbReference type="AlphaFoldDB" id="A0A6C1KK93"/>
<dbReference type="Gene3D" id="3.20.20.70">
    <property type="entry name" value="Aldolase class I"/>
    <property type="match status" value="1"/>
</dbReference>
<dbReference type="PANTHER" id="PTHR11228">
    <property type="entry name" value="RADICAL SAM DOMAIN PROTEIN"/>
    <property type="match status" value="1"/>
</dbReference>
<dbReference type="PANTHER" id="PTHR11228:SF7">
    <property type="entry name" value="PQQA PEPTIDE CYCLASE"/>
    <property type="match status" value="1"/>
</dbReference>
<dbReference type="InterPro" id="IPR007197">
    <property type="entry name" value="rSAM"/>
</dbReference>
<accession>A0A6C1KK93</accession>
<dbReference type="InterPro" id="IPR013785">
    <property type="entry name" value="Aldolase_TIM"/>
</dbReference>
<evidence type="ECO:0000313" key="8">
    <source>
        <dbReference type="Proteomes" id="UP000305131"/>
    </source>
</evidence>
<dbReference type="OrthoDB" id="9792276at2"/>
<evidence type="ECO:0000259" key="6">
    <source>
        <dbReference type="PROSITE" id="PS51918"/>
    </source>
</evidence>
<comment type="caution">
    <text evidence="7">The sequence shown here is derived from an EMBL/GenBank/DDBJ whole genome shotgun (WGS) entry which is preliminary data.</text>
</comment>
<reference evidence="7 8" key="1">
    <citation type="submission" date="2019-05" db="EMBL/GenBank/DDBJ databases">
        <authorList>
            <person name="Zhou X."/>
        </authorList>
    </citation>
    <scope>NUCLEOTIDE SEQUENCE [LARGE SCALE GENOMIC DNA]</scope>
    <source>
        <strain evidence="7 8">DSM 432</strain>
    </source>
</reference>
<dbReference type="InterPro" id="IPR050377">
    <property type="entry name" value="Radical_SAM_PqqE_MftC-like"/>
</dbReference>
<evidence type="ECO:0000256" key="5">
    <source>
        <dbReference type="ARBA" id="ARBA00023014"/>
    </source>
</evidence>
<dbReference type="GO" id="GO:0003824">
    <property type="term" value="F:catalytic activity"/>
    <property type="evidence" value="ECO:0007669"/>
    <property type="project" value="InterPro"/>
</dbReference>
<dbReference type="CDD" id="cd01335">
    <property type="entry name" value="Radical_SAM"/>
    <property type="match status" value="1"/>
</dbReference>
<keyword evidence="5" id="KW-0411">Iron-sulfur</keyword>
<organism evidence="7 8">
    <name type="scientific">Xanthobacter autotrophicus</name>
    <dbReference type="NCBI Taxonomy" id="280"/>
    <lineage>
        <taxon>Bacteria</taxon>
        <taxon>Pseudomonadati</taxon>
        <taxon>Pseudomonadota</taxon>
        <taxon>Alphaproteobacteria</taxon>
        <taxon>Hyphomicrobiales</taxon>
        <taxon>Xanthobacteraceae</taxon>
        <taxon>Xanthobacter</taxon>
    </lineage>
</organism>
<dbReference type="SFLD" id="SFLDG01067">
    <property type="entry name" value="SPASM/twitch_domain_containing"/>
    <property type="match status" value="1"/>
</dbReference>